<sequence length="145" mass="16050">MAIWQWGLLLLGVVWALQSYGVWLQMRHYSDVFKGITEKFTDGYVGAGSRQGRLRKGAIVILVVSSDLKVQRLLVMSGWSVFTKFQRQQQFEDLPLEKLRADPAIFGDSRPGVTAAVAQAVEQIDRKLEAGEEPALAMPTALASA</sequence>
<gene>
    <name evidence="1" type="ORF">KY465_05300</name>
</gene>
<dbReference type="Pfam" id="PF06923">
    <property type="entry name" value="GutM"/>
    <property type="match status" value="1"/>
</dbReference>
<dbReference type="Proteomes" id="UP001430804">
    <property type="component" value="Unassembled WGS sequence"/>
</dbReference>
<dbReference type="InterPro" id="IPR009693">
    <property type="entry name" value="Glucitol_operon_activator"/>
</dbReference>
<dbReference type="EMBL" id="JAHWQX010000001">
    <property type="protein sequence ID" value="MBW3096690.1"/>
    <property type="molecule type" value="Genomic_DNA"/>
</dbReference>
<proteinExistence type="predicted"/>
<dbReference type="RefSeq" id="WP_219200489.1">
    <property type="nucleotide sequence ID" value="NZ_JAHWQX010000001.1"/>
</dbReference>
<comment type="caution">
    <text evidence="1">The sequence shown here is derived from an EMBL/GenBank/DDBJ whole genome shotgun (WGS) entry which is preliminary data.</text>
</comment>
<organism evidence="1 2">
    <name type="scientific">Pseudohoeflea coraliihabitans</name>
    <dbReference type="NCBI Taxonomy" id="2860393"/>
    <lineage>
        <taxon>Bacteria</taxon>
        <taxon>Pseudomonadati</taxon>
        <taxon>Pseudomonadota</taxon>
        <taxon>Alphaproteobacteria</taxon>
        <taxon>Hyphomicrobiales</taxon>
        <taxon>Rhizobiaceae</taxon>
        <taxon>Pseudohoeflea</taxon>
    </lineage>
</organism>
<accession>A0ABS6WNK8</accession>
<keyword evidence="2" id="KW-1185">Reference proteome</keyword>
<protein>
    <submittedName>
        <fullName evidence="1">Transcriptional regulator</fullName>
    </submittedName>
</protein>
<reference evidence="1" key="1">
    <citation type="submission" date="2021-07" db="EMBL/GenBank/DDBJ databases">
        <title>Pseudohoeflea marina sp. nov. a polyhydroxyalcanoate-producing bacterium.</title>
        <authorList>
            <person name="Zheng W."/>
            <person name="Yu S."/>
            <person name="Huang Y."/>
        </authorList>
    </citation>
    <scope>NUCLEOTIDE SEQUENCE</scope>
    <source>
        <strain evidence="1">DP4N28-3</strain>
    </source>
</reference>
<evidence type="ECO:0000313" key="1">
    <source>
        <dbReference type="EMBL" id="MBW3096690.1"/>
    </source>
</evidence>
<name>A0ABS6WNK8_9HYPH</name>
<evidence type="ECO:0000313" key="2">
    <source>
        <dbReference type="Proteomes" id="UP001430804"/>
    </source>
</evidence>